<organism evidence="1 2">
    <name type="scientific">Eragrostis curvula</name>
    <name type="common">weeping love grass</name>
    <dbReference type="NCBI Taxonomy" id="38414"/>
    <lineage>
        <taxon>Eukaryota</taxon>
        <taxon>Viridiplantae</taxon>
        <taxon>Streptophyta</taxon>
        <taxon>Embryophyta</taxon>
        <taxon>Tracheophyta</taxon>
        <taxon>Spermatophyta</taxon>
        <taxon>Magnoliopsida</taxon>
        <taxon>Liliopsida</taxon>
        <taxon>Poales</taxon>
        <taxon>Poaceae</taxon>
        <taxon>PACMAD clade</taxon>
        <taxon>Chloridoideae</taxon>
        <taxon>Eragrostideae</taxon>
        <taxon>Eragrostidinae</taxon>
        <taxon>Eragrostis</taxon>
    </lineage>
</organism>
<gene>
    <name evidence="1" type="ORF">EJB05_27821</name>
</gene>
<evidence type="ECO:0000313" key="1">
    <source>
        <dbReference type="EMBL" id="TVU25329.1"/>
    </source>
</evidence>
<accession>A0A5J9UNB3</accession>
<dbReference type="EMBL" id="RWGY01000013">
    <property type="protein sequence ID" value="TVU25329.1"/>
    <property type="molecule type" value="Genomic_DNA"/>
</dbReference>
<name>A0A5J9UNB3_9POAL</name>
<feature type="non-terminal residue" evidence="1">
    <location>
        <position position="1"/>
    </location>
</feature>
<dbReference type="Proteomes" id="UP000324897">
    <property type="component" value="Chromosome 2"/>
</dbReference>
<evidence type="ECO:0000313" key="2">
    <source>
        <dbReference type="Proteomes" id="UP000324897"/>
    </source>
</evidence>
<dbReference type="Gramene" id="TVU25329">
    <property type="protein sequence ID" value="TVU25329"/>
    <property type="gene ID" value="EJB05_27821"/>
</dbReference>
<keyword evidence="2" id="KW-1185">Reference proteome</keyword>
<reference evidence="1 2" key="1">
    <citation type="journal article" date="2019" name="Sci. Rep.">
        <title>A high-quality genome of Eragrostis curvula grass provides insights into Poaceae evolution and supports new strategies to enhance forage quality.</title>
        <authorList>
            <person name="Carballo J."/>
            <person name="Santos B.A.C.M."/>
            <person name="Zappacosta D."/>
            <person name="Garbus I."/>
            <person name="Selva J.P."/>
            <person name="Gallo C.A."/>
            <person name="Diaz A."/>
            <person name="Albertini E."/>
            <person name="Caccamo M."/>
            <person name="Echenique V."/>
        </authorList>
    </citation>
    <scope>NUCLEOTIDE SEQUENCE [LARGE SCALE GENOMIC DNA]</scope>
    <source>
        <strain evidence="2">cv. Victoria</strain>
        <tissue evidence="1">Leaf</tissue>
    </source>
</reference>
<protein>
    <submittedName>
        <fullName evidence="1">Uncharacterized protein</fullName>
    </submittedName>
</protein>
<sequence>MPPPWVAGPRHHRRLGVAVLMSYVLGTRPWRTAAGRPSSALMLFLSLPCARKRMTSFSGSVTGPDMTGSPHPKSAPWKAIRDHVLISSVDASDGRVRVTSK</sequence>
<comment type="caution">
    <text evidence="1">The sequence shown here is derived from an EMBL/GenBank/DDBJ whole genome shotgun (WGS) entry which is preliminary data.</text>
</comment>
<proteinExistence type="predicted"/>
<dbReference type="AlphaFoldDB" id="A0A5J9UNB3"/>